<accession>A0A7X0HVR9</accession>
<feature type="active site" description="Proton donor/acceptor" evidence="3">
    <location>
        <position position="82"/>
    </location>
</feature>
<dbReference type="GO" id="GO:0004619">
    <property type="term" value="F:phosphoglycerate mutase activity"/>
    <property type="evidence" value="ECO:0007669"/>
    <property type="project" value="UniProtKB-EC"/>
</dbReference>
<dbReference type="EC" id="5.4.2.12" evidence="5"/>
<feature type="binding site" evidence="4">
    <location>
        <position position="93"/>
    </location>
    <ligand>
        <name>substrate</name>
    </ligand>
</feature>
<evidence type="ECO:0000256" key="3">
    <source>
        <dbReference type="PIRSR" id="PIRSR613078-1"/>
    </source>
</evidence>
<evidence type="ECO:0000256" key="4">
    <source>
        <dbReference type="PIRSR" id="PIRSR613078-2"/>
    </source>
</evidence>
<dbReference type="GO" id="GO:0005737">
    <property type="term" value="C:cytoplasm"/>
    <property type="evidence" value="ECO:0007669"/>
    <property type="project" value="TreeGrafter"/>
</dbReference>
<dbReference type="PANTHER" id="PTHR48100:SF1">
    <property type="entry name" value="HISTIDINE PHOSPHATASE FAMILY PROTEIN-RELATED"/>
    <property type="match status" value="1"/>
</dbReference>
<dbReference type="SMART" id="SM00855">
    <property type="entry name" value="PGAM"/>
    <property type="match status" value="1"/>
</dbReference>
<sequence length="210" mass="24425">MLYLYIVRHGETEWNAAERIQGRLDSRLTEKGRSYAKRLGERLKDTEFTRIIASPSQRTLETAQLLRGERDIPVIQDERIMEMAMGPWQGMTKAEIRLQYPNEYDWFMSRPELYQNIGAETFFDMKERAEKFLAEMRNGTLNGNVLVVSHGLLIKALFAIFKGVEIKDIWKEQIVDGTSLSIVKIDREEQEILLESDMGHVTNDETVPRL</sequence>
<dbReference type="RefSeq" id="WP_221452430.1">
    <property type="nucleotide sequence ID" value="NZ_JACHGK010000026.1"/>
</dbReference>
<dbReference type="CDD" id="cd07067">
    <property type="entry name" value="HP_PGM_like"/>
    <property type="match status" value="1"/>
</dbReference>
<gene>
    <name evidence="5" type="ORF">HNR53_004367</name>
</gene>
<keyword evidence="1" id="KW-0324">Glycolysis</keyword>
<dbReference type="InterPro" id="IPR050275">
    <property type="entry name" value="PGM_Phosphatase"/>
</dbReference>
<dbReference type="InterPro" id="IPR001345">
    <property type="entry name" value="PG/BPGM_mutase_AS"/>
</dbReference>
<dbReference type="InterPro" id="IPR013078">
    <property type="entry name" value="His_Pase_superF_clade-1"/>
</dbReference>
<dbReference type="PANTHER" id="PTHR48100">
    <property type="entry name" value="BROAD-SPECIFICITY PHOSPHATASE YOR283W-RELATED"/>
    <property type="match status" value="1"/>
</dbReference>
<dbReference type="InterPro" id="IPR029033">
    <property type="entry name" value="His_PPase_superfam"/>
</dbReference>
<dbReference type="Proteomes" id="UP000531594">
    <property type="component" value="Unassembled WGS sequence"/>
</dbReference>
<evidence type="ECO:0000313" key="6">
    <source>
        <dbReference type="Proteomes" id="UP000531594"/>
    </source>
</evidence>
<dbReference type="EMBL" id="JACHGK010000026">
    <property type="protein sequence ID" value="MBB6447676.1"/>
    <property type="molecule type" value="Genomic_DNA"/>
</dbReference>
<feature type="binding site" evidence="4">
    <location>
        <begin position="8"/>
        <end position="15"/>
    </location>
    <ligand>
        <name>substrate</name>
    </ligand>
</feature>
<evidence type="ECO:0000256" key="2">
    <source>
        <dbReference type="ARBA" id="ARBA00023235"/>
    </source>
</evidence>
<keyword evidence="2 5" id="KW-0413">Isomerase</keyword>
<proteinExistence type="predicted"/>
<dbReference type="PROSITE" id="PS00175">
    <property type="entry name" value="PG_MUTASE"/>
    <property type="match status" value="1"/>
</dbReference>
<protein>
    <submittedName>
        <fullName evidence="5">Putative phosphoglycerate mutase</fullName>
        <ecNumber evidence="5">5.4.2.12</ecNumber>
    </submittedName>
</protein>
<evidence type="ECO:0000313" key="5">
    <source>
        <dbReference type="EMBL" id="MBB6447676.1"/>
    </source>
</evidence>
<comment type="caution">
    <text evidence="5">The sequence shown here is derived from an EMBL/GenBank/DDBJ whole genome shotgun (WGS) entry which is preliminary data.</text>
</comment>
<dbReference type="SUPFAM" id="SSF53254">
    <property type="entry name" value="Phosphoglycerate mutase-like"/>
    <property type="match status" value="1"/>
</dbReference>
<name>A0A7X0HVR9_9BACI</name>
<reference evidence="5 6" key="1">
    <citation type="submission" date="2020-08" db="EMBL/GenBank/DDBJ databases">
        <title>Genomic Encyclopedia of Type Strains, Phase IV (KMG-IV): sequencing the most valuable type-strain genomes for metagenomic binning, comparative biology and taxonomic classification.</title>
        <authorList>
            <person name="Goeker M."/>
        </authorList>
    </citation>
    <scope>NUCLEOTIDE SEQUENCE [LARGE SCALE GENOMIC DNA]</scope>
    <source>
        <strain evidence="5 6">DSM 5391</strain>
    </source>
</reference>
<feature type="active site" description="Tele-phosphohistidine intermediate" evidence="3">
    <location>
        <position position="9"/>
    </location>
</feature>
<dbReference type="AlphaFoldDB" id="A0A7X0HVR9"/>
<dbReference type="GO" id="GO:0016791">
    <property type="term" value="F:phosphatase activity"/>
    <property type="evidence" value="ECO:0007669"/>
    <property type="project" value="TreeGrafter"/>
</dbReference>
<dbReference type="Pfam" id="PF00300">
    <property type="entry name" value="His_Phos_1"/>
    <property type="match status" value="1"/>
</dbReference>
<dbReference type="Gene3D" id="3.40.50.1240">
    <property type="entry name" value="Phosphoglycerate mutase-like"/>
    <property type="match status" value="1"/>
</dbReference>
<organism evidence="5 6">
    <name type="scientific">Bacillus benzoevorans</name>
    <dbReference type="NCBI Taxonomy" id="1456"/>
    <lineage>
        <taxon>Bacteria</taxon>
        <taxon>Bacillati</taxon>
        <taxon>Bacillota</taxon>
        <taxon>Bacilli</taxon>
        <taxon>Bacillales</taxon>
        <taxon>Bacillaceae</taxon>
        <taxon>Bacillus</taxon>
    </lineage>
</organism>
<feature type="binding site" evidence="4">
    <location>
        <position position="58"/>
    </location>
    <ligand>
        <name>substrate</name>
    </ligand>
</feature>
<keyword evidence="6" id="KW-1185">Reference proteome</keyword>
<evidence type="ECO:0000256" key="1">
    <source>
        <dbReference type="ARBA" id="ARBA00023152"/>
    </source>
</evidence>